<keyword evidence="3 7" id="KW-0240">DNA-directed RNA polymerase</keyword>
<dbReference type="EMBL" id="JAXLQG010000012">
    <property type="protein sequence ID" value="KAK5533815.1"/>
    <property type="molecule type" value="Genomic_DNA"/>
</dbReference>
<feature type="compositionally biased region" description="Low complexity" evidence="6">
    <location>
        <begin position="59"/>
        <end position="72"/>
    </location>
</feature>
<keyword evidence="5" id="KW-0539">Nucleus</keyword>
<keyword evidence="4" id="KW-0804">Transcription</keyword>
<dbReference type="GO" id="GO:0000428">
    <property type="term" value="C:DNA-directed RNA polymerase complex"/>
    <property type="evidence" value="ECO:0007669"/>
    <property type="project" value="UniProtKB-KW"/>
</dbReference>
<feature type="region of interest" description="Disordered" evidence="6">
    <location>
        <begin position="127"/>
        <end position="168"/>
    </location>
</feature>
<reference evidence="7 8" key="1">
    <citation type="submission" date="2023-06" db="EMBL/GenBank/DDBJ databases">
        <title>Black Yeasts Isolated from many extreme environments.</title>
        <authorList>
            <person name="Coleine C."/>
            <person name="Stajich J.E."/>
            <person name="Selbmann L."/>
        </authorList>
    </citation>
    <scope>NUCLEOTIDE SEQUENCE [LARGE SCALE GENOMIC DNA]</scope>
    <source>
        <strain evidence="7 8">CCFEE 5887</strain>
    </source>
</reference>
<evidence type="ECO:0000256" key="5">
    <source>
        <dbReference type="ARBA" id="ARBA00023242"/>
    </source>
</evidence>
<dbReference type="Pfam" id="PF06870">
    <property type="entry name" value="RNA_pol_I_A49"/>
    <property type="match status" value="1"/>
</dbReference>
<dbReference type="Proteomes" id="UP001345827">
    <property type="component" value="Unassembled WGS sequence"/>
</dbReference>
<evidence type="ECO:0000313" key="8">
    <source>
        <dbReference type="Proteomes" id="UP001345827"/>
    </source>
</evidence>
<feature type="compositionally biased region" description="Low complexity" evidence="6">
    <location>
        <begin position="142"/>
        <end position="168"/>
    </location>
</feature>
<evidence type="ECO:0000313" key="7">
    <source>
        <dbReference type="EMBL" id="KAK5533815.1"/>
    </source>
</evidence>
<comment type="subcellular location">
    <subcellularLocation>
        <location evidence="1">Nucleus</location>
        <location evidence="1">Nucleolus</location>
    </subcellularLocation>
</comment>
<evidence type="ECO:0000256" key="6">
    <source>
        <dbReference type="SAM" id="MobiDB-lite"/>
    </source>
</evidence>
<keyword evidence="8" id="KW-1185">Reference proteome</keyword>
<comment type="similarity">
    <text evidence="2">Belongs to the eukaryotic RPA49/POLR1E RNA polymerase subunit family.</text>
</comment>
<dbReference type="AlphaFoldDB" id="A0AAV9Q1B5"/>
<evidence type="ECO:0000256" key="1">
    <source>
        <dbReference type="ARBA" id="ARBA00004604"/>
    </source>
</evidence>
<dbReference type="GO" id="GO:0003677">
    <property type="term" value="F:DNA binding"/>
    <property type="evidence" value="ECO:0007669"/>
    <property type="project" value="InterPro"/>
</dbReference>
<accession>A0AAV9Q1B5</accession>
<name>A0AAV9Q1B5_9PEZI</name>
<gene>
    <name evidence="7" type="primary">RPA49</name>
    <name evidence="7" type="ORF">LTR25_006795</name>
</gene>
<dbReference type="GO" id="GO:0006351">
    <property type="term" value="P:DNA-templated transcription"/>
    <property type="evidence" value="ECO:0007669"/>
    <property type="project" value="InterPro"/>
</dbReference>
<proteinExistence type="inferred from homology"/>
<sequence>MVDKKRKAGSQESSERPAKKPQTNKVKVTHLSSPDIAQPVVAHSPGVGLPSDVSFNAYSKTPSSSGQRQSSTLLLQSSTHPTIDYLATESSTTSIADKHVKQYIAIFDPSTNNLSVIPAKKMTVRSSVRQLPSANDTDESAAADASDAEPSTSTKPPAQPPASSSRAALTEAFGTKKSKKAVAAIAENRLLARTADNDIENDPLSSAILSSIQEDAAYADPSLSTTTADSRANKPLPQADLTATDINHFYPLSSLIFPGPARTTLSQMPISIWRDRISSGQEIQSRFRYIAHRVAGLVQLHLSHPDDGSVLEKLQILRYIQLLLELHVYISRLPSRNRAIPPPEKWPANTTSDTSLSAAFQYKLVGNIFPSYLPTKYAKTLLITTILAMTLHVPPPKWAPGQELSVLITEPSDISLDLALQPVEVTKYYRELGCRLETLSDAELTRYGWEKVGKARKKVDSEGKEVTLPKAKFAKLRFPVEFPKISAGRPGKR</sequence>
<organism evidence="7 8">
    <name type="scientific">Vermiconidia calcicola</name>
    <dbReference type="NCBI Taxonomy" id="1690605"/>
    <lineage>
        <taxon>Eukaryota</taxon>
        <taxon>Fungi</taxon>
        <taxon>Dikarya</taxon>
        <taxon>Ascomycota</taxon>
        <taxon>Pezizomycotina</taxon>
        <taxon>Dothideomycetes</taxon>
        <taxon>Dothideomycetidae</taxon>
        <taxon>Mycosphaerellales</taxon>
        <taxon>Extremaceae</taxon>
        <taxon>Vermiconidia</taxon>
    </lineage>
</organism>
<dbReference type="InterPro" id="IPR009668">
    <property type="entry name" value="RNA_pol-assoc_fac_A49-like"/>
</dbReference>
<dbReference type="PANTHER" id="PTHR14440">
    <property type="entry name" value="DNA-DIRECTED RNA POLYMERASE I SUBUNIT RPA49"/>
    <property type="match status" value="1"/>
</dbReference>
<feature type="region of interest" description="Disordered" evidence="6">
    <location>
        <begin position="1"/>
        <end position="72"/>
    </location>
</feature>
<evidence type="ECO:0000256" key="2">
    <source>
        <dbReference type="ARBA" id="ARBA00009430"/>
    </source>
</evidence>
<evidence type="ECO:0000256" key="4">
    <source>
        <dbReference type="ARBA" id="ARBA00023163"/>
    </source>
</evidence>
<comment type="caution">
    <text evidence="7">The sequence shown here is derived from an EMBL/GenBank/DDBJ whole genome shotgun (WGS) entry which is preliminary data.</text>
</comment>
<protein>
    <submittedName>
        <fullName evidence="7">DNA-directed RNA polymerase I subunit rpa49</fullName>
    </submittedName>
</protein>
<feature type="compositionally biased region" description="Polar residues" evidence="6">
    <location>
        <begin position="21"/>
        <end position="32"/>
    </location>
</feature>
<evidence type="ECO:0000256" key="3">
    <source>
        <dbReference type="ARBA" id="ARBA00022478"/>
    </source>
</evidence>
<dbReference type="GO" id="GO:0005730">
    <property type="term" value="C:nucleolus"/>
    <property type="evidence" value="ECO:0007669"/>
    <property type="project" value="UniProtKB-SubCell"/>
</dbReference>